<sequence>MKKEIEALYDEVYEKIASYHSTTHEYAKQLKQIPFEQREEETEKLERIEFSLQAAKDILENMMTPGTTMTIMHEKGSIQIHINK</sequence>
<proteinExistence type="predicted"/>
<reference evidence="1 2" key="1">
    <citation type="submission" date="2023-07" db="EMBL/GenBank/DDBJ databases">
        <title>Genomic Encyclopedia of Type Strains, Phase IV (KMG-IV): sequencing the most valuable type-strain genomes for metagenomic binning, comparative biology and taxonomic classification.</title>
        <authorList>
            <person name="Goeker M."/>
        </authorList>
    </citation>
    <scope>NUCLEOTIDE SEQUENCE [LARGE SCALE GENOMIC DNA]</scope>
    <source>
        <strain evidence="1 2">DSM 17723</strain>
    </source>
</reference>
<comment type="caution">
    <text evidence="1">The sequence shown here is derived from an EMBL/GenBank/DDBJ whole genome shotgun (WGS) entry which is preliminary data.</text>
</comment>
<dbReference type="GO" id="GO:0003677">
    <property type="term" value="F:DNA binding"/>
    <property type="evidence" value="ECO:0007669"/>
    <property type="project" value="UniProtKB-KW"/>
</dbReference>
<dbReference type="EMBL" id="JAUSTZ010000006">
    <property type="protein sequence ID" value="MDQ0226674.1"/>
    <property type="molecule type" value="Genomic_DNA"/>
</dbReference>
<dbReference type="Proteomes" id="UP001232245">
    <property type="component" value="Unassembled WGS sequence"/>
</dbReference>
<evidence type="ECO:0000313" key="1">
    <source>
        <dbReference type="EMBL" id="MDQ0226674.1"/>
    </source>
</evidence>
<evidence type="ECO:0000313" key="2">
    <source>
        <dbReference type="Proteomes" id="UP001232245"/>
    </source>
</evidence>
<accession>A0ABT9Z332</accession>
<keyword evidence="2" id="KW-1185">Reference proteome</keyword>
<organism evidence="1 2">
    <name type="scientific">Metabacillus niabensis</name>
    <dbReference type="NCBI Taxonomy" id="324854"/>
    <lineage>
        <taxon>Bacteria</taxon>
        <taxon>Bacillati</taxon>
        <taxon>Bacillota</taxon>
        <taxon>Bacilli</taxon>
        <taxon>Bacillales</taxon>
        <taxon>Bacillaceae</taxon>
        <taxon>Metabacillus</taxon>
    </lineage>
</organism>
<dbReference type="RefSeq" id="WP_145583687.1">
    <property type="nucleotide sequence ID" value="NZ_CADEPK010000031.1"/>
</dbReference>
<keyword evidence="1" id="KW-0238">DNA-binding</keyword>
<protein>
    <submittedName>
        <fullName evidence="1">DNA-binding protein H-NS</fullName>
    </submittedName>
</protein>
<name>A0ABT9Z332_9BACI</name>
<gene>
    <name evidence="1" type="ORF">J2S02_003019</name>
</gene>